<evidence type="ECO:0000256" key="1">
    <source>
        <dbReference type="ARBA" id="ARBA00004141"/>
    </source>
</evidence>
<dbReference type="AlphaFoldDB" id="A0A8J3IKD9"/>
<evidence type="ECO:0000256" key="3">
    <source>
        <dbReference type="ARBA" id="ARBA00022989"/>
    </source>
</evidence>
<reference evidence="6" key="1">
    <citation type="submission" date="2020-10" db="EMBL/GenBank/DDBJ databases">
        <title>Taxonomic study of unclassified bacteria belonging to the class Ktedonobacteria.</title>
        <authorList>
            <person name="Yabe S."/>
            <person name="Wang C.M."/>
            <person name="Zheng Y."/>
            <person name="Sakai Y."/>
            <person name="Cavaletti L."/>
            <person name="Monciardini P."/>
            <person name="Donadio S."/>
        </authorList>
    </citation>
    <scope>NUCLEOTIDE SEQUENCE</scope>
    <source>
        <strain evidence="6">ID150040</strain>
    </source>
</reference>
<feature type="transmembrane region" description="Helical" evidence="5">
    <location>
        <begin position="24"/>
        <end position="40"/>
    </location>
</feature>
<dbReference type="PANTHER" id="PTHR33514">
    <property type="entry name" value="PROTEIN ABCI12, CHLOROPLASTIC"/>
    <property type="match status" value="1"/>
</dbReference>
<feature type="transmembrane region" description="Helical" evidence="5">
    <location>
        <begin position="182"/>
        <end position="204"/>
    </location>
</feature>
<accession>A0A8J3IKD9</accession>
<keyword evidence="7" id="KW-1185">Reference proteome</keyword>
<dbReference type="RefSeq" id="WP_220206745.1">
    <property type="nucleotide sequence ID" value="NZ_BNJK01000001.1"/>
</dbReference>
<evidence type="ECO:0000256" key="4">
    <source>
        <dbReference type="ARBA" id="ARBA00023136"/>
    </source>
</evidence>
<evidence type="ECO:0000256" key="2">
    <source>
        <dbReference type="ARBA" id="ARBA00022692"/>
    </source>
</evidence>
<keyword evidence="2 5" id="KW-0812">Transmembrane</keyword>
<protein>
    <recommendedName>
        <fullName evidence="8">Energy-coupling factor transporter transmembrane protein EcfT</fullName>
    </recommendedName>
</protein>
<evidence type="ECO:0000313" key="6">
    <source>
        <dbReference type="EMBL" id="GHO96101.1"/>
    </source>
</evidence>
<dbReference type="Pfam" id="PF02361">
    <property type="entry name" value="CbiQ"/>
    <property type="match status" value="1"/>
</dbReference>
<organism evidence="6 7">
    <name type="scientific">Reticulibacter mediterranei</name>
    <dbReference type="NCBI Taxonomy" id="2778369"/>
    <lineage>
        <taxon>Bacteria</taxon>
        <taxon>Bacillati</taxon>
        <taxon>Chloroflexota</taxon>
        <taxon>Ktedonobacteria</taxon>
        <taxon>Ktedonobacterales</taxon>
        <taxon>Reticulibacteraceae</taxon>
        <taxon>Reticulibacter</taxon>
    </lineage>
</organism>
<feature type="transmembrane region" description="Helical" evidence="5">
    <location>
        <begin position="111"/>
        <end position="134"/>
    </location>
</feature>
<dbReference type="InterPro" id="IPR003339">
    <property type="entry name" value="ABC/ECF_trnsptr_transmembrane"/>
</dbReference>
<feature type="transmembrane region" description="Helical" evidence="5">
    <location>
        <begin position="74"/>
        <end position="91"/>
    </location>
</feature>
<feature type="transmembrane region" description="Helical" evidence="5">
    <location>
        <begin position="46"/>
        <end position="67"/>
    </location>
</feature>
<dbReference type="EMBL" id="BNJK01000001">
    <property type="protein sequence ID" value="GHO96101.1"/>
    <property type="molecule type" value="Genomic_DNA"/>
</dbReference>
<gene>
    <name evidence="6" type="ORF">KSF_061490</name>
</gene>
<sequence length="338" mass="37280">MLGNISLGTYYPGSSLLHRLQARTKLLALFGIAFWMLVALRHRWHFIPFIVALGLLCLGTLLSGISLREMWRRVRFLIFLIIIGSLTTPFARGDDPRALYTIGPLVTSYGSAQSVLLVCWAVLFACLIASLLPVAALSWFKRRRGLLILLLLATVVGFLLVYGPPPAQHFNIGPLIVTYGGVWLLVSVSVALFSLFAFSLLLTMTTSPIALVEGLKMLLSPLRRLKLPVDDFALMALLALRFIPSLLEEVEHLVKAQMARGADPGHGTVRERLQSMAMLFVPLIRSVLRRASELATALEARGYDIEGQQTPLHEAPLGWRDYTVLVFVVAVAVGTLLL</sequence>
<evidence type="ECO:0000256" key="5">
    <source>
        <dbReference type="SAM" id="Phobius"/>
    </source>
</evidence>
<feature type="transmembrane region" description="Helical" evidence="5">
    <location>
        <begin position="146"/>
        <end position="162"/>
    </location>
</feature>
<evidence type="ECO:0000313" key="7">
    <source>
        <dbReference type="Proteomes" id="UP000597444"/>
    </source>
</evidence>
<evidence type="ECO:0008006" key="8">
    <source>
        <dbReference type="Google" id="ProtNLM"/>
    </source>
</evidence>
<comment type="caution">
    <text evidence="6">The sequence shown here is derived from an EMBL/GenBank/DDBJ whole genome shotgun (WGS) entry which is preliminary data.</text>
</comment>
<dbReference type="PANTHER" id="PTHR33514:SF13">
    <property type="entry name" value="PROTEIN ABCI12, CHLOROPLASTIC"/>
    <property type="match status" value="1"/>
</dbReference>
<comment type="subcellular location">
    <subcellularLocation>
        <location evidence="1">Membrane</location>
        <topology evidence="1">Multi-pass membrane protein</topology>
    </subcellularLocation>
</comment>
<keyword evidence="4 5" id="KW-0472">Membrane</keyword>
<dbReference type="CDD" id="cd16914">
    <property type="entry name" value="EcfT"/>
    <property type="match status" value="1"/>
</dbReference>
<proteinExistence type="predicted"/>
<keyword evidence="3 5" id="KW-1133">Transmembrane helix</keyword>
<dbReference type="GO" id="GO:0005886">
    <property type="term" value="C:plasma membrane"/>
    <property type="evidence" value="ECO:0007669"/>
    <property type="project" value="UniProtKB-ARBA"/>
</dbReference>
<dbReference type="Proteomes" id="UP000597444">
    <property type="component" value="Unassembled WGS sequence"/>
</dbReference>
<name>A0A8J3IKD9_9CHLR</name>